<proteinExistence type="predicted"/>
<name>A0A7S3XMG5_HETAK</name>
<organism evidence="2">
    <name type="scientific">Heterosigma akashiwo</name>
    <name type="common">Chromophytic alga</name>
    <name type="synonym">Heterosigma carterae</name>
    <dbReference type="NCBI Taxonomy" id="2829"/>
    <lineage>
        <taxon>Eukaryota</taxon>
        <taxon>Sar</taxon>
        <taxon>Stramenopiles</taxon>
        <taxon>Ochrophyta</taxon>
        <taxon>Raphidophyceae</taxon>
        <taxon>Chattonellales</taxon>
        <taxon>Chattonellaceae</taxon>
        <taxon>Heterosigma</taxon>
    </lineage>
</organism>
<sequence length="290" mass="31796">MMLFCRMHNTIIFLHGEDRLAIDSWQGLDILVELICGKHFKGRSVVAQVLGLNFGTFLGQCPPPPLLGVAAATGQLQQQSAAAETPSPGGQQCLFPAAARQRSLIADLGGGNRDQHSTRLVLNEEGVLKWYSQLLQFLQEFHPLPVLRQTVLKVLTTRHVDLRAALALEKPLLAHHGATGGGGSSFSSRKECAHPWIYECTQLLRGLASVKDIITSFSSLSSKSTLQKDRSSRKGKMTASATNEETQQLKTPPLLVLPDHDVNFHNELTKLLSAIHQVLAIEYVRSKVLI</sequence>
<feature type="compositionally biased region" description="Polar residues" evidence="1">
    <location>
        <begin position="239"/>
        <end position="249"/>
    </location>
</feature>
<dbReference type="EMBL" id="HBIU01005993">
    <property type="protein sequence ID" value="CAE0623636.1"/>
    <property type="molecule type" value="Transcribed_RNA"/>
</dbReference>
<protein>
    <submittedName>
        <fullName evidence="2">Uncharacterized protein</fullName>
    </submittedName>
</protein>
<evidence type="ECO:0000313" key="2">
    <source>
        <dbReference type="EMBL" id="CAE0623636.1"/>
    </source>
</evidence>
<feature type="region of interest" description="Disordered" evidence="1">
    <location>
        <begin position="225"/>
        <end position="249"/>
    </location>
</feature>
<accession>A0A7S3XMG5</accession>
<dbReference type="AlphaFoldDB" id="A0A7S3XMG5"/>
<gene>
    <name evidence="2" type="ORF">HAKA00212_LOCUS2302</name>
</gene>
<evidence type="ECO:0000256" key="1">
    <source>
        <dbReference type="SAM" id="MobiDB-lite"/>
    </source>
</evidence>
<reference evidence="2" key="1">
    <citation type="submission" date="2021-01" db="EMBL/GenBank/DDBJ databases">
        <authorList>
            <person name="Corre E."/>
            <person name="Pelletier E."/>
            <person name="Niang G."/>
            <person name="Scheremetjew M."/>
            <person name="Finn R."/>
            <person name="Kale V."/>
            <person name="Holt S."/>
            <person name="Cochrane G."/>
            <person name="Meng A."/>
            <person name="Brown T."/>
            <person name="Cohen L."/>
        </authorList>
    </citation>
    <scope>NUCLEOTIDE SEQUENCE</scope>
    <source>
        <strain evidence="2">CCMP3107</strain>
    </source>
</reference>